<comment type="caution">
    <text evidence="1">The sequence shown here is derived from an EMBL/GenBank/DDBJ whole genome shotgun (WGS) entry which is preliminary data.</text>
</comment>
<protein>
    <submittedName>
        <fullName evidence="1">Uncharacterized protein</fullName>
    </submittedName>
</protein>
<dbReference type="Proteomes" id="UP000070401">
    <property type="component" value="Unassembled WGS sequence"/>
</dbReference>
<proteinExistence type="predicted"/>
<evidence type="ECO:0000313" key="2">
    <source>
        <dbReference type="Proteomes" id="UP000070401"/>
    </source>
</evidence>
<dbReference type="EMBL" id="LRPY01000087">
    <property type="protein sequence ID" value="KXA22429.1"/>
    <property type="molecule type" value="Genomic_DNA"/>
</dbReference>
<name>A0A133P1J4_FUSNU</name>
<dbReference type="PATRIC" id="fig|851.8.peg.928"/>
<evidence type="ECO:0000313" key="1">
    <source>
        <dbReference type="EMBL" id="KXA22429.1"/>
    </source>
</evidence>
<reference evidence="2" key="1">
    <citation type="submission" date="2016-01" db="EMBL/GenBank/DDBJ databases">
        <authorList>
            <person name="Mitreva M."/>
            <person name="Pepin K.H."/>
            <person name="Mihindukulasuriya K.A."/>
            <person name="Fulton R."/>
            <person name="Fronick C."/>
            <person name="O'Laughlin M."/>
            <person name="Miner T."/>
            <person name="Herter B."/>
            <person name="Rosa B.A."/>
            <person name="Cordes M."/>
            <person name="Tomlinson C."/>
            <person name="Wollam A."/>
            <person name="Palsikar V.B."/>
            <person name="Mardis E.R."/>
            <person name="Wilson R.K."/>
        </authorList>
    </citation>
    <scope>NUCLEOTIDE SEQUENCE [LARGE SCALE GENOMIC DNA]</scope>
    <source>
        <strain evidence="2">MJR7757B</strain>
    </source>
</reference>
<sequence>EPRDFSRERFRASSKEKIREEVEKIVENLKKKFLDENIKISEN</sequence>
<accession>A0A133P1J4</accession>
<feature type="non-terminal residue" evidence="1">
    <location>
        <position position="1"/>
    </location>
</feature>
<keyword evidence="2" id="KW-1185">Reference proteome</keyword>
<organism evidence="1 2">
    <name type="scientific">Fusobacterium nucleatum</name>
    <dbReference type="NCBI Taxonomy" id="851"/>
    <lineage>
        <taxon>Bacteria</taxon>
        <taxon>Fusobacteriati</taxon>
        <taxon>Fusobacteriota</taxon>
        <taxon>Fusobacteriia</taxon>
        <taxon>Fusobacteriales</taxon>
        <taxon>Fusobacteriaceae</taxon>
        <taxon>Fusobacterium</taxon>
    </lineage>
</organism>
<gene>
    <name evidence="1" type="ORF">HMPREF3221_00921</name>
</gene>
<dbReference type="AlphaFoldDB" id="A0A133P1J4"/>